<evidence type="ECO:0000256" key="1">
    <source>
        <dbReference type="SAM" id="MobiDB-lite"/>
    </source>
</evidence>
<evidence type="ECO:0000256" key="2">
    <source>
        <dbReference type="SAM" id="Phobius"/>
    </source>
</evidence>
<feature type="compositionally biased region" description="Polar residues" evidence="1">
    <location>
        <begin position="192"/>
        <end position="207"/>
    </location>
</feature>
<dbReference type="RefSeq" id="WP_162229488.1">
    <property type="nucleotide sequence ID" value="NZ_WMHZ01000009.1"/>
</dbReference>
<accession>A0A6N9QXZ4</accession>
<keyword evidence="2" id="KW-0472">Membrane</keyword>
<feature type="compositionally biased region" description="Basic and acidic residues" evidence="1">
    <location>
        <begin position="326"/>
        <end position="339"/>
    </location>
</feature>
<feature type="compositionally biased region" description="Polar residues" evidence="1">
    <location>
        <begin position="217"/>
        <end position="230"/>
    </location>
</feature>
<feature type="transmembrane region" description="Helical" evidence="2">
    <location>
        <begin position="390"/>
        <end position="407"/>
    </location>
</feature>
<feature type="compositionally biased region" description="Basic and acidic residues" evidence="1">
    <location>
        <begin position="238"/>
        <end position="248"/>
    </location>
</feature>
<dbReference type="AlphaFoldDB" id="A0A6N9QXZ4"/>
<dbReference type="Proteomes" id="UP000471026">
    <property type="component" value="Unassembled WGS sequence"/>
</dbReference>
<dbReference type="EMBL" id="WMHZ01000009">
    <property type="protein sequence ID" value="NDO78112.1"/>
    <property type="molecule type" value="Genomic_DNA"/>
</dbReference>
<reference evidence="3 4" key="1">
    <citation type="submission" date="2019-11" db="EMBL/GenBank/DDBJ databases">
        <title>Draft genome sequence of Kocuria indica DP-K7, a methyl red degrading Actinobacterium.</title>
        <authorList>
            <person name="Kumaran S."/>
            <person name="Tischler D."/>
            <person name="Ngo A.C.R."/>
            <person name="Schultes F."/>
        </authorList>
    </citation>
    <scope>NUCLEOTIDE SEQUENCE [LARGE SCALE GENOMIC DNA]</scope>
    <source>
        <strain evidence="3 4">DP-K7</strain>
    </source>
</reference>
<protein>
    <submittedName>
        <fullName evidence="3">Uncharacterized protein</fullName>
    </submittedName>
</protein>
<sequence>MSESLDPELARALQEPARLVRADPALLDLVRDAGSPAQAELLKQSSDAPTPGDRYAAAAMLAALFHDRGPLDQAARGYGGAPPRELVALTEVHALRPALRESLSSPILTGLLEWATKPDPAAPPLELAMAARDLELSDSSVLRSVASRADQVAQQSARRGQQGPLNRFSEVLRQAADAETATPGSASAPARPTNQEPAQDPTQVSTPERTREPAQPFPSTSGPEVTTTGIPASEMLSEEERRNPDPYGKDYPGTGVPVRDSISGPRPDAPAQPSDPTRAPSETPGSSTDQGPRDGKGKIFDAERFWPMGPRSTDGPGTPQGGSDVARGDRGAHGDRWDTADTGTPAGPPPPPREPSTSELYYGVGSDRYANRDPDSEETRTEERNVVRNWAITFGVIVLILLILVLLL</sequence>
<gene>
    <name evidence="3" type="ORF">GKZ75_07685</name>
</gene>
<proteinExistence type="predicted"/>
<feature type="compositionally biased region" description="Basic and acidic residues" evidence="1">
    <location>
        <begin position="291"/>
        <end position="304"/>
    </location>
</feature>
<comment type="caution">
    <text evidence="3">The sequence shown here is derived from an EMBL/GenBank/DDBJ whole genome shotgun (WGS) entry which is preliminary data.</text>
</comment>
<feature type="region of interest" description="Disordered" evidence="1">
    <location>
        <begin position="176"/>
        <end position="382"/>
    </location>
</feature>
<keyword evidence="2" id="KW-0812">Transmembrane</keyword>
<keyword evidence="2" id="KW-1133">Transmembrane helix</keyword>
<evidence type="ECO:0000313" key="3">
    <source>
        <dbReference type="EMBL" id="NDO78112.1"/>
    </source>
</evidence>
<feature type="compositionally biased region" description="Basic and acidic residues" evidence="1">
    <location>
        <begin position="369"/>
        <end position="382"/>
    </location>
</feature>
<name>A0A6N9QXZ4_9MICC</name>
<evidence type="ECO:0000313" key="4">
    <source>
        <dbReference type="Proteomes" id="UP000471026"/>
    </source>
</evidence>
<organism evidence="3 4">
    <name type="scientific">Kocuria marina subsp. indica</name>
    <dbReference type="NCBI Taxonomy" id="1049583"/>
    <lineage>
        <taxon>Bacteria</taxon>
        <taxon>Bacillati</taxon>
        <taxon>Actinomycetota</taxon>
        <taxon>Actinomycetes</taxon>
        <taxon>Micrococcales</taxon>
        <taxon>Micrococcaceae</taxon>
        <taxon>Kocuria</taxon>
    </lineage>
</organism>